<evidence type="ECO:0000313" key="1">
    <source>
        <dbReference type="EMBL" id="CAG8844807.1"/>
    </source>
</evidence>
<dbReference type="Proteomes" id="UP000789920">
    <property type="component" value="Unassembled WGS sequence"/>
</dbReference>
<dbReference type="EMBL" id="CAJVQC010144132">
    <property type="protein sequence ID" value="CAG8844807.1"/>
    <property type="molecule type" value="Genomic_DNA"/>
</dbReference>
<comment type="caution">
    <text evidence="1">The sequence shown here is derived from an EMBL/GenBank/DDBJ whole genome shotgun (WGS) entry which is preliminary data.</text>
</comment>
<feature type="non-terminal residue" evidence="1">
    <location>
        <position position="1"/>
    </location>
</feature>
<name>A0ACA9SQ48_9GLOM</name>
<reference evidence="1" key="1">
    <citation type="submission" date="2021-06" db="EMBL/GenBank/DDBJ databases">
        <authorList>
            <person name="Kallberg Y."/>
            <person name="Tangrot J."/>
            <person name="Rosling A."/>
        </authorList>
    </citation>
    <scope>NUCLEOTIDE SEQUENCE</scope>
    <source>
        <strain evidence="1">MA461A</strain>
    </source>
</reference>
<organism evidence="1 2">
    <name type="scientific">Racocetra persica</name>
    <dbReference type="NCBI Taxonomy" id="160502"/>
    <lineage>
        <taxon>Eukaryota</taxon>
        <taxon>Fungi</taxon>
        <taxon>Fungi incertae sedis</taxon>
        <taxon>Mucoromycota</taxon>
        <taxon>Glomeromycotina</taxon>
        <taxon>Glomeromycetes</taxon>
        <taxon>Diversisporales</taxon>
        <taxon>Gigasporaceae</taxon>
        <taxon>Racocetra</taxon>
    </lineage>
</organism>
<evidence type="ECO:0000313" key="2">
    <source>
        <dbReference type="Proteomes" id="UP000789920"/>
    </source>
</evidence>
<gene>
    <name evidence="1" type="ORF">RPERSI_LOCUS33366</name>
</gene>
<sequence>GEWIELGLELEDYEFAAYCRWKGYQPNLGLNLEQLALEYYLDSSYPHKERIKMTRLDISKENLTGELDLGDFTNLEHLDCSYNRLNNIKGLNPEKIKILHLENNNFCSDLTHFSHLFNLEELKINDNRFSGSLRPLANLQKLKHLCINDTDINGGVEYLPDSLLNSRGGIVAYCFPKKK</sequence>
<accession>A0ACA9SQ48</accession>
<protein>
    <submittedName>
        <fullName evidence="1">27980_t:CDS:1</fullName>
    </submittedName>
</protein>
<keyword evidence="2" id="KW-1185">Reference proteome</keyword>
<proteinExistence type="predicted"/>
<feature type="non-terminal residue" evidence="1">
    <location>
        <position position="179"/>
    </location>
</feature>